<feature type="transmembrane region" description="Helical" evidence="8">
    <location>
        <begin position="20"/>
        <end position="38"/>
    </location>
</feature>
<comment type="caution">
    <text evidence="9">The sequence shown here is derived from an EMBL/GenBank/DDBJ whole genome shotgun (WGS) entry which is preliminary data.</text>
</comment>
<accession>A0A2H9T443</accession>
<reference evidence="9" key="1">
    <citation type="journal article" date="2017" name="Appl. Environ. Microbiol.">
        <title>Molecular characterization of an Endozoicomonas-like organism causing infection in king scallop Pecten maximus L.</title>
        <authorList>
            <person name="Cano I."/>
            <person name="van Aerle R."/>
            <person name="Ross S."/>
            <person name="Verner-Jeffreys D.W."/>
            <person name="Paley R.K."/>
            <person name="Rimmer G."/>
            <person name="Ryder D."/>
            <person name="Hooper P."/>
            <person name="Stone D."/>
            <person name="Feist S.W."/>
        </authorList>
    </citation>
    <scope>NUCLEOTIDE SEQUENCE</scope>
</reference>
<dbReference type="UniPathway" id="UPA00079"/>
<evidence type="ECO:0000313" key="9">
    <source>
        <dbReference type="EMBL" id="PJE77971.1"/>
    </source>
</evidence>
<evidence type="ECO:0000256" key="2">
    <source>
        <dbReference type="ARBA" id="ARBA00004863"/>
    </source>
</evidence>
<sequence>MDVLPDGAEKYRLIKALRPFSYSVALVSCGLGSLIAAVQEDGNVIRAVLVIVAGILLQAASNLANDYEDIDHWRHYPNIKASAVVRRIRFNFILAGILVLIAVFIGIMFASDVGWPLLVLGAVGIIGGYSYTGEPIHYKLLGLGVLGVFLFTGVLMVTGAYYAVAGVWNNQMIWISIPVSMLASALLMSNEIRDYQEDKKASIGTLIVRIGINRGKYLYVVMIAGVYPVSGCLYMAGLIHHFAYLLPSLLFMVQLLKRLLLSSSDELWRVPPLTGRFFMIFGVSFILSAI</sequence>
<dbReference type="GO" id="GO:0046428">
    <property type="term" value="F:1,4-dihydroxy-2-naphthoate polyprenyltransferase activity"/>
    <property type="evidence" value="ECO:0007669"/>
    <property type="project" value="UniProtKB-EC"/>
</dbReference>
<dbReference type="CDD" id="cd13962">
    <property type="entry name" value="PT_UbiA_UBIAD1"/>
    <property type="match status" value="1"/>
</dbReference>
<evidence type="ECO:0000256" key="3">
    <source>
        <dbReference type="ARBA" id="ARBA00022428"/>
    </source>
</evidence>
<evidence type="ECO:0000256" key="4">
    <source>
        <dbReference type="ARBA" id="ARBA00022679"/>
    </source>
</evidence>
<feature type="transmembrane region" description="Helical" evidence="8">
    <location>
        <begin position="44"/>
        <end position="64"/>
    </location>
</feature>
<feature type="transmembrane region" description="Helical" evidence="8">
    <location>
        <begin position="90"/>
        <end position="109"/>
    </location>
</feature>
<dbReference type="EMBL" id="NSIT01000308">
    <property type="protein sequence ID" value="PJE77971.1"/>
    <property type="molecule type" value="Genomic_DNA"/>
</dbReference>
<keyword evidence="4 9" id="KW-0808">Transferase</keyword>
<dbReference type="Pfam" id="PF01040">
    <property type="entry name" value="UbiA"/>
    <property type="match status" value="1"/>
</dbReference>
<organism evidence="9">
    <name type="scientific">invertebrate metagenome</name>
    <dbReference type="NCBI Taxonomy" id="1711999"/>
    <lineage>
        <taxon>unclassified sequences</taxon>
        <taxon>metagenomes</taxon>
        <taxon>organismal metagenomes</taxon>
    </lineage>
</organism>
<dbReference type="GO" id="GO:0016020">
    <property type="term" value="C:membrane"/>
    <property type="evidence" value="ECO:0007669"/>
    <property type="project" value="UniProtKB-SubCell"/>
</dbReference>
<dbReference type="EC" id="2.5.1.74" evidence="9"/>
<dbReference type="PANTHER" id="PTHR13929:SF0">
    <property type="entry name" value="UBIA PRENYLTRANSFERASE DOMAIN-CONTAINING PROTEIN 1"/>
    <property type="match status" value="1"/>
</dbReference>
<feature type="transmembrane region" description="Helical" evidence="8">
    <location>
        <begin position="273"/>
        <end position="289"/>
    </location>
</feature>
<protein>
    <submittedName>
        <fullName evidence="9">1,4-dihydroxy-2-naphthoate octaprenyltransferase</fullName>
        <ecNumber evidence="9">2.5.1.74</ecNumber>
    </submittedName>
</protein>
<evidence type="ECO:0000256" key="6">
    <source>
        <dbReference type="ARBA" id="ARBA00022989"/>
    </source>
</evidence>
<evidence type="ECO:0000256" key="8">
    <source>
        <dbReference type="SAM" id="Phobius"/>
    </source>
</evidence>
<gene>
    <name evidence="9" type="primary">menA</name>
    <name evidence="9" type="ORF">CI610_03097</name>
</gene>
<keyword evidence="6 8" id="KW-1133">Transmembrane helix</keyword>
<dbReference type="GO" id="GO:0009234">
    <property type="term" value="P:menaquinone biosynthetic process"/>
    <property type="evidence" value="ECO:0007669"/>
    <property type="project" value="UniProtKB-UniPathway"/>
</dbReference>
<feature type="transmembrane region" description="Helical" evidence="8">
    <location>
        <begin position="140"/>
        <end position="165"/>
    </location>
</feature>
<proteinExistence type="predicted"/>
<dbReference type="Gene3D" id="1.10.357.140">
    <property type="entry name" value="UbiA prenyltransferase"/>
    <property type="match status" value="1"/>
</dbReference>
<comment type="subcellular location">
    <subcellularLocation>
        <location evidence="1">Membrane</location>
        <topology evidence="1">Multi-pass membrane protein</topology>
    </subcellularLocation>
</comment>
<keyword evidence="3" id="KW-0474">Menaquinone biosynthesis</keyword>
<evidence type="ECO:0000256" key="7">
    <source>
        <dbReference type="ARBA" id="ARBA00023136"/>
    </source>
</evidence>
<feature type="transmembrane region" description="Helical" evidence="8">
    <location>
        <begin position="217"/>
        <end position="236"/>
    </location>
</feature>
<comment type="pathway">
    <text evidence="2">Quinol/quinone metabolism; menaquinone biosynthesis.</text>
</comment>
<keyword evidence="7 8" id="KW-0472">Membrane</keyword>
<dbReference type="InterPro" id="IPR000537">
    <property type="entry name" value="UbiA_prenyltransferase"/>
</dbReference>
<dbReference type="InterPro" id="IPR044878">
    <property type="entry name" value="UbiA_sf"/>
</dbReference>
<evidence type="ECO:0000256" key="1">
    <source>
        <dbReference type="ARBA" id="ARBA00004141"/>
    </source>
</evidence>
<name>A0A2H9T443_9ZZZZ</name>
<feature type="transmembrane region" description="Helical" evidence="8">
    <location>
        <begin position="115"/>
        <end position="133"/>
    </location>
</feature>
<dbReference type="GO" id="GO:0042371">
    <property type="term" value="P:vitamin K biosynthetic process"/>
    <property type="evidence" value="ECO:0007669"/>
    <property type="project" value="TreeGrafter"/>
</dbReference>
<feature type="transmembrane region" description="Helical" evidence="8">
    <location>
        <begin position="171"/>
        <end position="190"/>
    </location>
</feature>
<dbReference type="AlphaFoldDB" id="A0A2H9T443"/>
<dbReference type="PANTHER" id="PTHR13929">
    <property type="entry name" value="1,4-DIHYDROXY-2-NAPHTHOATE OCTAPRENYLTRANSFERASE"/>
    <property type="match status" value="1"/>
</dbReference>
<dbReference type="InterPro" id="IPR026046">
    <property type="entry name" value="UBIAD1"/>
</dbReference>
<evidence type="ECO:0000256" key="5">
    <source>
        <dbReference type="ARBA" id="ARBA00022692"/>
    </source>
</evidence>
<keyword evidence="5 8" id="KW-0812">Transmembrane</keyword>
<dbReference type="PIRSF" id="PIRSF005355">
    <property type="entry name" value="UBIAD1"/>
    <property type="match status" value="1"/>
</dbReference>